<dbReference type="GO" id="GO:0016579">
    <property type="term" value="P:protein deubiquitination"/>
    <property type="evidence" value="ECO:0007669"/>
    <property type="project" value="InterPro"/>
</dbReference>
<sequence length="449" mass="49962">CLLDRLESCCSKLKNDLSSIDDCLVKKVFGGRLVSRLCCCNCGHVSSTYEPLNDLSLEIEDADSLLTALESFTKVEKIEDLQLNYRCENCKEQVSVEKQLMLDQAPSVATFHLKRFKTEGTYIEKIDKHVDFPLELDLQPYAVGNERNNEELRYQLFAVVKHSGFRPTSGHYVCYIRSSPNMWHKMNDSRVTCVEEEAVLSQEAYILLYAKQGIPWFSTAIEVQKPSADPGISDSSPKSVLDDIDFASNLEVEKSANCSANETKDVADRASTQFSCDSQFEVRVDEPCVVADGISGVPANESEFHVSKSIDPIDDDPMTDASIPPLRSINCSDEATNDCGSPIMPSRSPSPDNCDRNISGCGPQTHLKEEKRGGVCRRAVNKTPEMDQGRIEAMRYAKKMPSSRGAKLMALLSPQTGKMKKRMGSSPCKRVSPRTKHNQNLMHPVPVSR</sequence>
<proteinExistence type="inferred from homology"/>
<dbReference type="Proteomes" id="UP000327439">
    <property type="component" value="Unassembled WGS sequence"/>
</dbReference>
<dbReference type="InterPro" id="IPR050164">
    <property type="entry name" value="Peptidase_C19"/>
</dbReference>
<dbReference type="GO" id="GO:0005829">
    <property type="term" value="C:cytosol"/>
    <property type="evidence" value="ECO:0007669"/>
    <property type="project" value="TreeGrafter"/>
</dbReference>
<evidence type="ECO:0000313" key="5">
    <source>
        <dbReference type="Proteomes" id="UP000327439"/>
    </source>
</evidence>
<organism evidence="4">
    <name type="scientific">Gossypium barbadense</name>
    <name type="common">Sea Island cotton</name>
    <name type="synonym">Hibiscus barbadensis</name>
    <dbReference type="NCBI Taxonomy" id="3634"/>
    <lineage>
        <taxon>Eukaryota</taxon>
        <taxon>Viridiplantae</taxon>
        <taxon>Streptophyta</taxon>
        <taxon>Embryophyta</taxon>
        <taxon>Tracheophyta</taxon>
        <taxon>Spermatophyta</taxon>
        <taxon>Magnoliopsida</taxon>
        <taxon>eudicotyledons</taxon>
        <taxon>Gunneridae</taxon>
        <taxon>Pentapetalae</taxon>
        <taxon>rosids</taxon>
        <taxon>malvids</taxon>
        <taxon>Malvales</taxon>
        <taxon>Malvaceae</taxon>
        <taxon>Malvoideae</taxon>
        <taxon>Gossypium</taxon>
    </lineage>
</organism>
<reference evidence="5" key="2">
    <citation type="journal article" date="2020" name="Nat. Genet.">
        <title>Genomic diversifications of five Gossypium allopolyploid species and their impact on cotton improvement.</title>
        <authorList>
            <person name="Chen Z.J."/>
            <person name="Sreedasyam A."/>
            <person name="Ando A."/>
            <person name="Song Q."/>
            <person name="De Santiago L.M."/>
            <person name="Hulse-Kemp A.M."/>
            <person name="Ding M."/>
            <person name="Ye W."/>
            <person name="Kirkbride R.C."/>
            <person name="Jenkins J."/>
            <person name="Plott C."/>
            <person name="Lovell J."/>
            <person name="Lin Y.M."/>
            <person name="Vaughn R."/>
            <person name="Liu B."/>
            <person name="Simpson S."/>
            <person name="Scheffler B.E."/>
            <person name="Wen L."/>
            <person name="Saski C.A."/>
            <person name="Grover C.E."/>
            <person name="Hu G."/>
            <person name="Conover J.L."/>
            <person name="Carlson J.W."/>
            <person name="Shu S."/>
            <person name="Boston L.B."/>
            <person name="Williams M."/>
            <person name="Peterson D.G."/>
            <person name="McGee K."/>
            <person name="Jones D.C."/>
            <person name="Wendel J.F."/>
            <person name="Stelly D.M."/>
            <person name="Grimwood J."/>
            <person name="Schmutz J."/>
        </authorList>
    </citation>
    <scope>NUCLEOTIDE SEQUENCE [LARGE SCALE GENOMIC DNA]</scope>
    <source>
        <strain evidence="5">cv. 3-79</strain>
    </source>
</reference>
<dbReference type="GO" id="GO:0005634">
    <property type="term" value="C:nucleus"/>
    <property type="evidence" value="ECO:0007669"/>
    <property type="project" value="TreeGrafter"/>
</dbReference>
<dbReference type="InterPro" id="IPR018200">
    <property type="entry name" value="USP_CS"/>
</dbReference>
<dbReference type="PROSITE" id="PS00973">
    <property type="entry name" value="USP_2"/>
    <property type="match status" value="1"/>
</dbReference>
<name>A0A5J5NAA9_GOSBA</name>
<dbReference type="Pfam" id="PF00443">
    <property type="entry name" value="UCH"/>
    <property type="match status" value="1"/>
</dbReference>
<dbReference type="PROSITE" id="PS50235">
    <property type="entry name" value="USP_3"/>
    <property type="match status" value="1"/>
</dbReference>
<dbReference type="PANTHER" id="PTHR24006:SF747">
    <property type="entry name" value="UBIQUITIN CARBOXYL-TERMINAL HYDROLASE 20"/>
    <property type="match status" value="1"/>
</dbReference>
<dbReference type="EMBL" id="ML707887">
    <property type="protein sequence ID" value="KAB1668899.1"/>
    <property type="molecule type" value="Genomic_DNA"/>
</dbReference>
<keyword evidence="5" id="KW-1185">Reference proteome</keyword>
<dbReference type="OrthoDB" id="420187at2759"/>
<feature type="region of interest" description="Disordered" evidence="2">
    <location>
        <begin position="411"/>
        <end position="449"/>
    </location>
</feature>
<evidence type="ECO:0000256" key="1">
    <source>
        <dbReference type="ARBA" id="ARBA00009085"/>
    </source>
</evidence>
<feature type="non-terminal residue" evidence="4">
    <location>
        <position position="1"/>
    </location>
</feature>
<dbReference type="Gene3D" id="3.90.70.10">
    <property type="entry name" value="Cysteine proteinases"/>
    <property type="match status" value="1"/>
</dbReference>
<comment type="similarity">
    <text evidence="1">Belongs to the peptidase C19 family.</text>
</comment>
<protein>
    <recommendedName>
        <fullName evidence="3">USP domain-containing protein</fullName>
    </recommendedName>
</protein>
<dbReference type="InterPro" id="IPR028889">
    <property type="entry name" value="USP"/>
</dbReference>
<dbReference type="InterPro" id="IPR038765">
    <property type="entry name" value="Papain-like_cys_pep_sf"/>
</dbReference>
<feature type="domain" description="USP" evidence="3">
    <location>
        <begin position="1"/>
        <end position="212"/>
    </location>
</feature>
<evidence type="ECO:0000259" key="3">
    <source>
        <dbReference type="PROSITE" id="PS50235"/>
    </source>
</evidence>
<dbReference type="AlphaFoldDB" id="A0A5J5NAA9"/>
<gene>
    <name evidence="4" type="ORF">ES319_1Z095900v1</name>
</gene>
<dbReference type="SUPFAM" id="SSF54001">
    <property type="entry name" value="Cysteine proteinases"/>
    <property type="match status" value="1"/>
</dbReference>
<dbReference type="PANTHER" id="PTHR24006">
    <property type="entry name" value="UBIQUITIN CARBOXYL-TERMINAL HYDROLASE"/>
    <property type="match status" value="1"/>
</dbReference>
<evidence type="ECO:0000313" key="4">
    <source>
        <dbReference type="EMBL" id="KAB1668898.1"/>
    </source>
</evidence>
<dbReference type="EMBL" id="ML707887">
    <property type="protein sequence ID" value="KAB1668898.1"/>
    <property type="molecule type" value="Genomic_DNA"/>
</dbReference>
<accession>A0A5J5NAA9</accession>
<reference evidence="4" key="1">
    <citation type="submission" date="2019-06" db="EMBL/GenBank/DDBJ databases">
        <title>WGS assembly of Gossypium barbadense.</title>
        <authorList>
            <person name="Chen Z.J."/>
            <person name="Sreedasyam A."/>
            <person name="Ando A."/>
            <person name="Song Q."/>
            <person name="De L."/>
            <person name="Hulse-Kemp A."/>
            <person name="Ding M."/>
            <person name="Ye W."/>
            <person name="Kirkbride R."/>
            <person name="Jenkins J."/>
            <person name="Plott C."/>
            <person name="Lovell J."/>
            <person name="Lin Y.-M."/>
            <person name="Vaughn R."/>
            <person name="Liu B."/>
            <person name="Li W."/>
            <person name="Simpson S."/>
            <person name="Scheffler B."/>
            <person name="Saski C."/>
            <person name="Grover C."/>
            <person name="Hu G."/>
            <person name="Conover J."/>
            <person name="Carlson J."/>
            <person name="Shu S."/>
            <person name="Boston L."/>
            <person name="Williams M."/>
            <person name="Peterson D."/>
            <person name="Mcgee K."/>
            <person name="Jones D."/>
            <person name="Wendel J."/>
            <person name="Stelly D."/>
            <person name="Grimwood J."/>
            <person name="Schmutz J."/>
        </authorList>
    </citation>
    <scope>NUCLEOTIDE SEQUENCE</scope>
    <source>
        <strain evidence="4">1400233.01</strain>
    </source>
</reference>
<dbReference type="InterPro" id="IPR001394">
    <property type="entry name" value="Peptidase_C19_UCH"/>
</dbReference>
<dbReference type="GO" id="GO:0004843">
    <property type="term" value="F:cysteine-type deubiquitinase activity"/>
    <property type="evidence" value="ECO:0007669"/>
    <property type="project" value="InterPro"/>
</dbReference>
<evidence type="ECO:0000256" key="2">
    <source>
        <dbReference type="SAM" id="MobiDB-lite"/>
    </source>
</evidence>